<reference evidence="2 3" key="1">
    <citation type="submission" date="2024-09" db="EMBL/GenBank/DDBJ databases">
        <title>Chromosome-scale assembly of Riccia sorocarpa.</title>
        <authorList>
            <person name="Paukszto L."/>
        </authorList>
    </citation>
    <scope>NUCLEOTIDE SEQUENCE [LARGE SCALE GENOMIC DNA]</scope>
    <source>
        <strain evidence="2">LP-2024</strain>
        <tissue evidence="2">Aerial parts of the thallus</tissue>
    </source>
</reference>
<evidence type="ECO:0000313" key="3">
    <source>
        <dbReference type="Proteomes" id="UP001633002"/>
    </source>
</evidence>
<comment type="caution">
    <text evidence="2">The sequence shown here is derived from an EMBL/GenBank/DDBJ whole genome shotgun (WGS) entry which is preliminary data.</text>
</comment>
<keyword evidence="3" id="KW-1185">Reference proteome</keyword>
<name>A0ABD3HPC1_9MARC</name>
<proteinExistence type="predicted"/>
<organism evidence="2 3">
    <name type="scientific">Riccia sorocarpa</name>
    <dbReference type="NCBI Taxonomy" id="122646"/>
    <lineage>
        <taxon>Eukaryota</taxon>
        <taxon>Viridiplantae</taxon>
        <taxon>Streptophyta</taxon>
        <taxon>Embryophyta</taxon>
        <taxon>Marchantiophyta</taxon>
        <taxon>Marchantiopsida</taxon>
        <taxon>Marchantiidae</taxon>
        <taxon>Marchantiales</taxon>
        <taxon>Ricciaceae</taxon>
        <taxon>Riccia</taxon>
    </lineage>
</organism>
<gene>
    <name evidence="2" type="ORF">R1sor_005612</name>
</gene>
<dbReference type="AlphaFoldDB" id="A0ABD3HPC1"/>
<evidence type="ECO:0000313" key="2">
    <source>
        <dbReference type="EMBL" id="KAL3691961.1"/>
    </source>
</evidence>
<accession>A0ABD3HPC1</accession>
<evidence type="ECO:0000256" key="1">
    <source>
        <dbReference type="SAM" id="MobiDB-lite"/>
    </source>
</evidence>
<sequence>MDAVQRAALLQTPTNPTRPYVVDPGGASRLSPRVNDSQNRSRSASPPGQRVLTSPKQPAASGEVDTTSQAGDQFMDTVLAGGPYYMRRRMVYTVPWEPGFDTKKTLAKHLACWLDLLDVDPMLEGEGPNLLASLGKSCERPG</sequence>
<dbReference type="EMBL" id="JBJQOH010000003">
    <property type="protein sequence ID" value="KAL3691961.1"/>
    <property type="molecule type" value="Genomic_DNA"/>
</dbReference>
<protein>
    <submittedName>
        <fullName evidence="2">Uncharacterized protein</fullName>
    </submittedName>
</protein>
<dbReference type="Proteomes" id="UP001633002">
    <property type="component" value="Unassembled WGS sequence"/>
</dbReference>
<feature type="compositionally biased region" description="Polar residues" evidence="1">
    <location>
        <begin position="34"/>
        <end position="56"/>
    </location>
</feature>
<feature type="region of interest" description="Disordered" evidence="1">
    <location>
        <begin position="1"/>
        <end position="70"/>
    </location>
</feature>